<dbReference type="AlphaFoldDB" id="B0C8H9"/>
<dbReference type="OrthoDB" id="9811222at2"/>
<dbReference type="CDD" id="cd04179">
    <property type="entry name" value="DPM_DPG-synthase_like"/>
    <property type="match status" value="1"/>
</dbReference>
<dbReference type="RefSeq" id="WP_012165396.1">
    <property type="nucleotide sequence ID" value="NC_009925.1"/>
</dbReference>
<evidence type="ECO:0000313" key="4">
    <source>
        <dbReference type="Proteomes" id="UP000000268"/>
    </source>
</evidence>
<proteinExistence type="predicted"/>
<dbReference type="HOGENOM" id="CLU_408068_0_0_3"/>
<dbReference type="STRING" id="329726.AM1_5172"/>
<feature type="transmembrane region" description="Helical" evidence="1">
    <location>
        <begin position="499"/>
        <end position="523"/>
    </location>
</feature>
<evidence type="ECO:0000259" key="2">
    <source>
        <dbReference type="Pfam" id="PF00535"/>
    </source>
</evidence>
<keyword evidence="4" id="KW-1185">Reference proteome</keyword>
<feature type="transmembrane region" description="Helical" evidence="1">
    <location>
        <begin position="278"/>
        <end position="295"/>
    </location>
</feature>
<sequence>MTVPATNFDDILVIIPVLNEEETVGTVIHSLQDLGLQQIRVVDNGSCDRTAETALNAGADVLSEPIPGYGRACWQGMQNIPEHIHWILFCDGDGSDDLSVLPKFFAQRQDFDLILGNRRVRPESRAAMTPVQNWGNGLATTLIRWGWGHPFQDLGPLRLIRRSRLEQLNMQDRGFGWTVEMQAKAAEHKLRTCEIPQGYRPRQGGRSKISGTIKGSIQAGSIILSTLAVLYGQHLQLLYAKSPLRKYSVWLSAILLMAGCAMIVPYGDFTQPGMVPPFWRGVSVMGLGFVMSWTLPQVSKVWFWMVAIATRCILLAMAPGNDIWRYLWEGRLQNLGISPFELAPTAPELTPLRTAWWSMINNADVSAIYPPITQLGFRGLAAIATSILLFKLAFVAADLGVCWLLQRRFGRLRALIYAWNPLILYSFAGGAHYDSWFILPLVWAWLCLDTQPRRAAITLAGLGLLGVSIATKWISLPIIGFVGWIFVRKREWTWASISVLVPVMPMLISALPFCSLTSCPLIPTSSSFVTKGRSAEFLPIGTLLSAPEWHNAVLLIPLAIALLFLLWRSTQVGDFTESYLGILLLLSPVVHAWYFTWLVPFAVASRNWGTRLVSLSAFVYFALPHRESLGAGNWLLTSSERIWLWTPFVLGWLWTWYFRRSQSLFKTSPGTSQ</sequence>
<dbReference type="eggNOG" id="COG0463">
    <property type="taxonomic scope" value="Bacteria"/>
</dbReference>
<dbReference type="GO" id="GO:0016740">
    <property type="term" value="F:transferase activity"/>
    <property type="evidence" value="ECO:0007669"/>
    <property type="project" value="UniProtKB-KW"/>
</dbReference>
<evidence type="ECO:0000256" key="1">
    <source>
        <dbReference type="SAM" id="Phobius"/>
    </source>
</evidence>
<dbReference type="SUPFAM" id="SSF53448">
    <property type="entry name" value="Nucleotide-diphospho-sugar transferases"/>
    <property type="match status" value="1"/>
</dbReference>
<dbReference type="PANTHER" id="PTHR48090">
    <property type="entry name" value="UNDECAPRENYL-PHOSPHATE 4-DEOXY-4-FORMAMIDO-L-ARABINOSE TRANSFERASE-RELATED"/>
    <property type="match status" value="1"/>
</dbReference>
<dbReference type="InterPro" id="IPR029044">
    <property type="entry name" value="Nucleotide-diphossugar_trans"/>
</dbReference>
<name>B0C8H9_ACAM1</name>
<keyword evidence="3" id="KW-0808">Transferase</keyword>
<dbReference type="Gene3D" id="3.90.550.10">
    <property type="entry name" value="Spore Coat Polysaccharide Biosynthesis Protein SpsA, Chain A"/>
    <property type="match status" value="1"/>
</dbReference>
<dbReference type="KEGG" id="amr:AM1_5172"/>
<dbReference type="PANTHER" id="PTHR48090:SF7">
    <property type="entry name" value="RFBJ PROTEIN"/>
    <property type="match status" value="1"/>
</dbReference>
<dbReference type="InterPro" id="IPR001173">
    <property type="entry name" value="Glyco_trans_2-like"/>
</dbReference>
<keyword evidence="1" id="KW-0812">Transmembrane</keyword>
<evidence type="ECO:0000313" key="3">
    <source>
        <dbReference type="EMBL" id="ABW30134.1"/>
    </source>
</evidence>
<feature type="transmembrane region" description="Helical" evidence="1">
    <location>
        <begin position="579"/>
        <end position="603"/>
    </location>
</feature>
<feature type="transmembrane region" description="Helical" evidence="1">
    <location>
        <begin position="549"/>
        <end position="567"/>
    </location>
</feature>
<feature type="domain" description="Glycosyltransferase 2-like" evidence="2">
    <location>
        <begin position="13"/>
        <end position="166"/>
    </location>
</feature>
<feature type="transmembrane region" description="Helical" evidence="1">
    <location>
        <begin position="302"/>
        <end position="320"/>
    </location>
</feature>
<feature type="transmembrane region" description="Helical" evidence="1">
    <location>
        <begin position="459"/>
        <end position="487"/>
    </location>
</feature>
<dbReference type="Proteomes" id="UP000000268">
    <property type="component" value="Chromosome"/>
</dbReference>
<feature type="transmembrane region" description="Helical" evidence="1">
    <location>
        <begin position="642"/>
        <end position="658"/>
    </location>
</feature>
<accession>B0C8H9</accession>
<dbReference type="InterPro" id="IPR050256">
    <property type="entry name" value="Glycosyltransferase_2"/>
</dbReference>
<dbReference type="CAZy" id="GT2">
    <property type="family name" value="Glycosyltransferase Family 2"/>
</dbReference>
<feature type="transmembrane region" description="Helical" evidence="1">
    <location>
        <begin position="380"/>
        <end position="405"/>
    </location>
</feature>
<keyword evidence="1" id="KW-1133">Transmembrane helix</keyword>
<organism evidence="3 4">
    <name type="scientific">Acaryochloris marina (strain MBIC 11017)</name>
    <dbReference type="NCBI Taxonomy" id="329726"/>
    <lineage>
        <taxon>Bacteria</taxon>
        <taxon>Bacillati</taxon>
        <taxon>Cyanobacteriota</taxon>
        <taxon>Cyanophyceae</taxon>
        <taxon>Acaryochloridales</taxon>
        <taxon>Acaryochloridaceae</taxon>
        <taxon>Acaryochloris</taxon>
    </lineage>
</organism>
<reference evidence="3 4" key="1">
    <citation type="journal article" date="2008" name="Proc. Natl. Acad. Sci. U.S.A.">
        <title>Niche adaptation and genome expansion in the chlorophyll d-producing cyanobacterium Acaryochloris marina.</title>
        <authorList>
            <person name="Swingley W.D."/>
            <person name="Chen M."/>
            <person name="Cheung P.C."/>
            <person name="Conrad A.L."/>
            <person name="Dejesa L.C."/>
            <person name="Hao J."/>
            <person name="Honchak B.M."/>
            <person name="Karbach L.E."/>
            <person name="Kurdoglu A."/>
            <person name="Lahiri S."/>
            <person name="Mastrian S.D."/>
            <person name="Miyashita H."/>
            <person name="Page L."/>
            <person name="Ramakrishna P."/>
            <person name="Satoh S."/>
            <person name="Sattley W.M."/>
            <person name="Shimada Y."/>
            <person name="Taylor H.L."/>
            <person name="Tomo T."/>
            <person name="Tsuchiya T."/>
            <person name="Wang Z.T."/>
            <person name="Raymond J."/>
            <person name="Mimuro M."/>
            <person name="Blankenship R.E."/>
            <person name="Touchman J.W."/>
        </authorList>
    </citation>
    <scope>NUCLEOTIDE SEQUENCE [LARGE SCALE GENOMIC DNA]</scope>
    <source>
        <strain evidence="4">MBIC 11017</strain>
    </source>
</reference>
<feature type="transmembrane region" description="Helical" evidence="1">
    <location>
        <begin position="417"/>
        <end position="439"/>
    </location>
</feature>
<feature type="transmembrane region" description="Helical" evidence="1">
    <location>
        <begin position="247"/>
        <end position="266"/>
    </location>
</feature>
<protein>
    <submittedName>
        <fullName evidence="3">Glycosyl transferase, group 2 family protein</fullName>
    </submittedName>
</protein>
<keyword evidence="1" id="KW-0472">Membrane</keyword>
<dbReference type="EMBL" id="CP000828">
    <property type="protein sequence ID" value="ABW30134.1"/>
    <property type="molecule type" value="Genomic_DNA"/>
</dbReference>
<gene>
    <name evidence="3" type="ordered locus">AM1_5172</name>
</gene>
<dbReference type="Pfam" id="PF00535">
    <property type="entry name" value="Glycos_transf_2"/>
    <property type="match status" value="1"/>
</dbReference>